<dbReference type="STRING" id="670580.A0A1X6MS18"/>
<evidence type="ECO:0000313" key="2">
    <source>
        <dbReference type="Proteomes" id="UP000194127"/>
    </source>
</evidence>
<dbReference type="AlphaFoldDB" id="A0A1X6MS18"/>
<dbReference type="EMBL" id="KZ110602">
    <property type="protein sequence ID" value="OSX59168.1"/>
    <property type="molecule type" value="Genomic_DNA"/>
</dbReference>
<gene>
    <name evidence="1" type="ORF">POSPLADRAFT_1040905</name>
</gene>
<protein>
    <submittedName>
        <fullName evidence="1">Uncharacterized protein</fullName>
    </submittedName>
</protein>
<keyword evidence="2" id="KW-1185">Reference proteome</keyword>
<sequence>MLRTIPVTSASADAALRARSRWRGPTPDEEGRLGVASDVAEAFREVLGDAAYATFKTYVHRFDAHAIPLDGPFGLIHHVQRLLDSAPGTDRRRKQALLDRFVRVVQESR</sequence>
<dbReference type="OrthoDB" id="3260940at2759"/>
<dbReference type="GeneID" id="36322772"/>
<proteinExistence type="predicted"/>
<organism evidence="1 2">
    <name type="scientific">Postia placenta MAD-698-R-SB12</name>
    <dbReference type="NCBI Taxonomy" id="670580"/>
    <lineage>
        <taxon>Eukaryota</taxon>
        <taxon>Fungi</taxon>
        <taxon>Dikarya</taxon>
        <taxon>Basidiomycota</taxon>
        <taxon>Agaricomycotina</taxon>
        <taxon>Agaricomycetes</taxon>
        <taxon>Polyporales</taxon>
        <taxon>Adustoporiaceae</taxon>
        <taxon>Rhodonia</taxon>
    </lineage>
</organism>
<reference evidence="1 2" key="1">
    <citation type="submission" date="2017-04" db="EMBL/GenBank/DDBJ databases">
        <title>Genome Sequence of the Model Brown-Rot Fungus Postia placenta SB12.</title>
        <authorList>
            <consortium name="DOE Joint Genome Institute"/>
            <person name="Gaskell J."/>
            <person name="Kersten P."/>
            <person name="Larrondo L.F."/>
            <person name="Canessa P."/>
            <person name="Martinez D."/>
            <person name="Hibbett D."/>
            <person name="Schmoll M."/>
            <person name="Kubicek C.P."/>
            <person name="Martinez A.T."/>
            <person name="Yadav J."/>
            <person name="Master E."/>
            <person name="Magnuson J.K."/>
            <person name="James T."/>
            <person name="Yaver D."/>
            <person name="Berka R."/>
            <person name="Labutti K."/>
            <person name="Lipzen A."/>
            <person name="Aerts A."/>
            <person name="Barry K."/>
            <person name="Henrissat B."/>
            <person name="Blanchette R."/>
            <person name="Grigoriev I."/>
            <person name="Cullen D."/>
        </authorList>
    </citation>
    <scope>NUCLEOTIDE SEQUENCE [LARGE SCALE GENOMIC DNA]</scope>
    <source>
        <strain evidence="1 2">MAD-698-R-SB12</strain>
    </source>
</reference>
<name>A0A1X6MS18_9APHY</name>
<evidence type="ECO:0000313" key="1">
    <source>
        <dbReference type="EMBL" id="OSX59168.1"/>
    </source>
</evidence>
<dbReference type="RefSeq" id="XP_024335962.1">
    <property type="nucleotide sequence ID" value="XM_024477822.1"/>
</dbReference>
<accession>A0A1X6MS18</accession>
<dbReference type="Proteomes" id="UP000194127">
    <property type="component" value="Unassembled WGS sequence"/>
</dbReference>